<sequence length="116" mass="12684">MRGVVMGRLAGVAGERLVCPRMQTLAETFVVPPAGFLSPSRALSESTGIAWEDAKPFEEIPGPRPFPVVGCLPYYLPYIESTGIAWEDAKPFEEIPGPRPFPVVGCLPYYLPYIGK</sequence>
<evidence type="ECO:0000313" key="2">
    <source>
        <dbReference type="Proteomes" id="UP000770661"/>
    </source>
</evidence>
<evidence type="ECO:0000313" key="1">
    <source>
        <dbReference type="EMBL" id="KAG0718438.1"/>
    </source>
</evidence>
<dbReference type="Proteomes" id="UP000770661">
    <property type="component" value="Unassembled WGS sequence"/>
</dbReference>
<keyword evidence="2" id="KW-1185">Reference proteome</keyword>
<proteinExistence type="predicted"/>
<protein>
    <submittedName>
        <fullName evidence="1">Uncharacterized protein</fullName>
    </submittedName>
</protein>
<dbReference type="OrthoDB" id="6769613at2759"/>
<reference evidence="1" key="1">
    <citation type="submission" date="2020-07" db="EMBL/GenBank/DDBJ databases">
        <title>The High-quality genome of the commercially important snow crab, Chionoecetes opilio.</title>
        <authorList>
            <person name="Jeong J.-H."/>
            <person name="Ryu S."/>
        </authorList>
    </citation>
    <scope>NUCLEOTIDE SEQUENCE</scope>
    <source>
        <strain evidence="1">MADBK_172401_WGS</strain>
        <tissue evidence="1">Digestive gland</tissue>
    </source>
</reference>
<gene>
    <name evidence="1" type="ORF">GWK47_007670</name>
</gene>
<organism evidence="1 2">
    <name type="scientific">Chionoecetes opilio</name>
    <name type="common">Atlantic snow crab</name>
    <name type="synonym">Cancer opilio</name>
    <dbReference type="NCBI Taxonomy" id="41210"/>
    <lineage>
        <taxon>Eukaryota</taxon>
        <taxon>Metazoa</taxon>
        <taxon>Ecdysozoa</taxon>
        <taxon>Arthropoda</taxon>
        <taxon>Crustacea</taxon>
        <taxon>Multicrustacea</taxon>
        <taxon>Malacostraca</taxon>
        <taxon>Eumalacostraca</taxon>
        <taxon>Eucarida</taxon>
        <taxon>Decapoda</taxon>
        <taxon>Pleocyemata</taxon>
        <taxon>Brachyura</taxon>
        <taxon>Eubrachyura</taxon>
        <taxon>Majoidea</taxon>
        <taxon>Majidae</taxon>
        <taxon>Chionoecetes</taxon>
    </lineage>
</organism>
<comment type="caution">
    <text evidence="1">The sequence shown here is derived from an EMBL/GenBank/DDBJ whole genome shotgun (WGS) entry which is preliminary data.</text>
</comment>
<accession>A0A8J4Y1C4</accession>
<dbReference type="EMBL" id="JACEEZ010016070">
    <property type="protein sequence ID" value="KAG0718438.1"/>
    <property type="molecule type" value="Genomic_DNA"/>
</dbReference>
<dbReference type="AlphaFoldDB" id="A0A8J4Y1C4"/>
<name>A0A8J4Y1C4_CHIOP</name>